<sequence>MKWVEVTGMTGDSVRVKLVEQTILLNTTAEIEGLVIFSGPLVVGSLSTTTGIVNGVNLLDLYYNAWFVDEASQLSRKLVFQARIILKELLPCCCFALTYIKLLL</sequence>
<accession>A0A8J5N9I7</accession>
<proteinExistence type="predicted"/>
<dbReference type="AlphaFoldDB" id="A0A8J5N9I7"/>
<name>A0A8J5N9I7_HOMAM</name>
<organism evidence="1 2">
    <name type="scientific">Homarus americanus</name>
    <name type="common">American lobster</name>
    <dbReference type="NCBI Taxonomy" id="6706"/>
    <lineage>
        <taxon>Eukaryota</taxon>
        <taxon>Metazoa</taxon>
        <taxon>Ecdysozoa</taxon>
        <taxon>Arthropoda</taxon>
        <taxon>Crustacea</taxon>
        <taxon>Multicrustacea</taxon>
        <taxon>Malacostraca</taxon>
        <taxon>Eumalacostraca</taxon>
        <taxon>Eucarida</taxon>
        <taxon>Decapoda</taxon>
        <taxon>Pleocyemata</taxon>
        <taxon>Astacidea</taxon>
        <taxon>Nephropoidea</taxon>
        <taxon>Nephropidae</taxon>
        <taxon>Homarus</taxon>
    </lineage>
</organism>
<gene>
    <name evidence="1" type="ORF">Hamer_G001262</name>
</gene>
<dbReference type="Proteomes" id="UP000747542">
    <property type="component" value="Unassembled WGS sequence"/>
</dbReference>
<comment type="caution">
    <text evidence="1">The sequence shown here is derived from an EMBL/GenBank/DDBJ whole genome shotgun (WGS) entry which is preliminary data.</text>
</comment>
<reference evidence="1" key="1">
    <citation type="journal article" date="2021" name="Sci. Adv.">
        <title>The American lobster genome reveals insights on longevity, neural, and immune adaptations.</title>
        <authorList>
            <person name="Polinski J.M."/>
            <person name="Zimin A.V."/>
            <person name="Clark K.F."/>
            <person name="Kohn A.B."/>
            <person name="Sadowski N."/>
            <person name="Timp W."/>
            <person name="Ptitsyn A."/>
            <person name="Khanna P."/>
            <person name="Romanova D.Y."/>
            <person name="Williams P."/>
            <person name="Greenwood S.J."/>
            <person name="Moroz L.L."/>
            <person name="Walt D.R."/>
            <person name="Bodnar A.G."/>
        </authorList>
    </citation>
    <scope>NUCLEOTIDE SEQUENCE</scope>
    <source>
        <strain evidence="1">GMGI-L3</strain>
    </source>
</reference>
<evidence type="ECO:0000313" key="1">
    <source>
        <dbReference type="EMBL" id="KAG7175234.1"/>
    </source>
</evidence>
<dbReference type="EMBL" id="JAHLQT010006108">
    <property type="protein sequence ID" value="KAG7175234.1"/>
    <property type="molecule type" value="Genomic_DNA"/>
</dbReference>
<evidence type="ECO:0000313" key="2">
    <source>
        <dbReference type="Proteomes" id="UP000747542"/>
    </source>
</evidence>
<keyword evidence="2" id="KW-1185">Reference proteome</keyword>
<protein>
    <submittedName>
        <fullName evidence="1">Uncharacterized protein</fullName>
    </submittedName>
</protein>